<keyword evidence="5" id="KW-0812">Transmembrane</keyword>
<evidence type="ECO:0000256" key="5">
    <source>
        <dbReference type="ARBA" id="ARBA00022692"/>
    </source>
</evidence>
<dbReference type="InterPro" id="IPR051906">
    <property type="entry name" value="TolC-like"/>
</dbReference>
<dbReference type="InterPro" id="IPR003423">
    <property type="entry name" value="OMP_efflux"/>
</dbReference>
<accession>A0A9X1CBM4</accession>
<dbReference type="Proteomes" id="UP001138672">
    <property type="component" value="Unassembled WGS sequence"/>
</dbReference>
<dbReference type="SUPFAM" id="SSF56954">
    <property type="entry name" value="Outer membrane efflux proteins (OEP)"/>
    <property type="match status" value="1"/>
</dbReference>
<evidence type="ECO:0000313" key="11">
    <source>
        <dbReference type="EMBL" id="MDQ0334679.1"/>
    </source>
</evidence>
<keyword evidence="6" id="KW-0472">Membrane</keyword>
<evidence type="ECO:0000313" key="12">
    <source>
        <dbReference type="Proteomes" id="UP001138672"/>
    </source>
</evidence>
<dbReference type="GO" id="GO:0015562">
    <property type="term" value="F:efflux transmembrane transporter activity"/>
    <property type="evidence" value="ECO:0007669"/>
    <property type="project" value="InterPro"/>
</dbReference>
<comment type="subcellular location">
    <subcellularLocation>
        <location evidence="1">Cell outer membrane</location>
    </subcellularLocation>
</comment>
<keyword evidence="9" id="KW-0732">Signal</keyword>
<keyword evidence="3" id="KW-0813">Transport</keyword>
<feature type="coiled-coil region" evidence="8">
    <location>
        <begin position="385"/>
        <end position="412"/>
    </location>
</feature>
<dbReference type="GO" id="GO:0009279">
    <property type="term" value="C:cell outer membrane"/>
    <property type="evidence" value="ECO:0007669"/>
    <property type="project" value="UniProtKB-SubCell"/>
</dbReference>
<dbReference type="EMBL" id="JAUSUU010000003">
    <property type="protein sequence ID" value="MDQ0334679.1"/>
    <property type="molecule type" value="Genomic_DNA"/>
</dbReference>
<evidence type="ECO:0000256" key="9">
    <source>
        <dbReference type="SAM" id="SignalP"/>
    </source>
</evidence>
<keyword evidence="13" id="KW-1185">Reference proteome</keyword>
<dbReference type="GO" id="GO:1990281">
    <property type="term" value="C:efflux pump complex"/>
    <property type="evidence" value="ECO:0007669"/>
    <property type="project" value="TreeGrafter"/>
</dbReference>
<sequence>MKSKLIAFLSLVLFCNLQSNAQQTKPLSIPDAVHLALEQSDESKINQAQVTTSTHEVQVAKTLQYPDVTAGGQYRYLTHVDFSSDLLSGEDAESSTIPDVNQFLMGNLDISMPIFSGFKIKNTIEASKNILEATTYKAKNNDEKLALETINLYISLYKAEQSITMFEDNLVSAKQRVTDFTNMEQNGLLARNDLLKAQLQESQVQISLENAKKTKNILNYRLVSLLKLPEDTKIETISENFGIAPATIETDTFYRNDLEALKAQERATENQIKIAKGNYYPSIGIVGGYMAVDVPNAFTLTNAMNIGVGLSYNFSEIFKNKSEVAVAKSKADELKYTIDKATDAIKVEIENASQEYQLALKKLNLYAKSEEQAIENYRIVKDKFDNGLADTNDTLEADLEQLQAKINLAFAKADISQKYYELLTAQGQLTTLINN</sequence>
<keyword evidence="8" id="KW-0175">Coiled coil</keyword>
<feature type="signal peptide" evidence="9">
    <location>
        <begin position="1"/>
        <end position="21"/>
    </location>
</feature>
<dbReference type="PANTHER" id="PTHR30026">
    <property type="entry name" value="OUTER MEMBRANE PROTEIN TOLC"/>
    <property type="match status" value="1"/>
</dbReference>
<organism evidence="10 12">
    <name type="scientific">Formosa algae</name>
    <dbReference type="NCBI Taxonomy" id="225843"/>
    <lineage>
        <taxon>Bacteria</taxon>
        <taxon>Pseudomonadati</taxon>
        <taxon>Bacteroidota</taxon>
        <taxon>Flavobacteriia</taxon>
        <taxon>Flavobacteriales</taxon>
        <taxon>Flavobacteriaceae</taxon>
        <taxon>Formosa</taxon>
    </lineage>
</organism>
<name>A0A9X1CBM4_9FLAO</name>
<evidence type="ECO:0000256" key="3">
    <source>
        <dbReference type="ARBA" id="ARBA00022448"/>
    </source>
</evidence>
<dbReference type="EMBL" id="JAGGJQ010000003">
    <property type="protein sequence ID" value="MBP1839375.1"/>
    <property type="molecule type" value="Genomic_DNA"/>
</dbReference>
<reference evidence="10" key="1">
    <citation type="submission" date="2021-03" db="EMBL/GenBank/DDBJ databases">
        <title>Genomic Encyclopedia of Type Strains, Phase IV (KMG-IV): sequencing the most valuable type-strain genomes for metagenomic binning, comparative biology and taxonomic classification.</title>
        <authorList>
            <person name="Goeker M."/>
        </authorList>
    </citation>
    <scope>NUCLEOTIDE SEQUENCE</scope>
    <source>
        <strain evidence="10">DSM 15523</strain>
        <strain evidence="11 13">DSM 16476</strain>
    </source>
</reference>
<dbReference type="AlphaFoldDB" id="A0A9X1CBM4"/>
<evidence type="ECO:0000256" key="1">
    <source>
        <dbReference type="ARBA" id="ARBA00004442"/>
    </source>
</evidence>
<protein>
    <submittedName>
        <fullName evidence="10">Outer membrane protein TolC</fullName>
    </submittedName>
</protein>
<proteinExistence type="inferred from homology"/>
<feature type="chain" id="PRO_5040973755" evidence="9">
    <location>
        <begin position="22"/>
        <end position="435"/>
    </location>
</feature>
<evidence type="ECO:0000256" key="8">
    <source>
        <dbReference type="SAM" id="Coils"/>
    </source>
</evidence>
<comment type="similarity">
    <text evidence="2">Belongs to the outer membrane factor (OMF) (TC 1.B.17) family.</text>
</comment>
<dbReference type="PANTHER" id="PTHR30026:SF20">
    <property type="entry name" value="OUTER MEMBRANE PROTEIN TOLC"/>
    <property type="match status" value="1"/>
</dbReference>
<evidence type="ECO:0000313" key="13">
    <source>
        <dbReference type="Proteomes" id="UP001231587"/>
    </source>
</evidence>
<dbReference type="Pfam" id="PF02321">
    <property type="entry name" value="OEP"/>
    <property type="match status" value="2"/>
</dbReference>
<dbReference type="Proteomes" id="UP001231587">
    <property type="component" value="Unassembled WGS sequence"/>
</dbReference>
<keyword evidence="4" id="KW-1134">Transmembrane beta strand</keyword>
<evidence type="ECO:0000256" key="2">
    <source>
        <dbReference type="ARBA" id="ARBA00007613"/>
    </source>
</evidence>
<keyword evidence="7" id="KW-0998">Cell outer membrane</keyword>
<evidence type="ECO:0000256" key="4">
    <source>
        <dbReference type="ARBA" id="ARBA00022452"/>
    </source>
</evidence>
<dbReference type="GO" id="GO:0015288">
    <property type="term" value="F:porin activity"/>
    <property type="evidence" value="ECO:0007669"/>
    <property type="project" value="TreeGrafter"/>
</dbReference>
<dbReference type="RefSeq" id="WP_057779736.1">
    <property type="nucleotide sequence ID" value="NZ_JAGGJQ010000003.1"/>
</dbReference>
<evidence type="ECO:0000256" key="6">
    <source>
        <dbReference type="ARBA" id="ARBA00023136"/>
    </source>
</evidence>
<evidence type="ECO:0000313" key="10">
    <source>
        <dbReference type="EMBL" id="MBP1839375.1"/>
    </source>
</evidence>
<dbReference type="OrthoDB" id="680214at2"/>
<comment type="caution">
    <text evidence="10">The sequence shown here is derived from an EMBL/GenBank/DDBJ whole genome shotgun (WGS) entry which is preliminary data.</text>
</comment>
<evidence type="ECO:0000256" key="7">
    <source>
        <dbReference type="ARBA" id="ARBA00023237"/>
    </source>
</evidence>
<gene>
    <name evidence="10" type="ORF">J2Z56_001286</name>
    <name evidence="11" type="ORF">J2Z57_001112</name>
</gene>
<dbReference type="Gene3D" id="1.20.1600.10">
    <property type="entry name" value="Outer membrane efflux proteins (OEP)"/>
    <property type="match status" value="1"/>
</dbReference>